<feature type="non-terminal residue" evidence="1">
    <location>
        <position position="1"/>
    </location>
</feature>
<proteinExistence type="predicted"/>
<dbReference type="Proteomes" id="UP001328107">
    <property type="component" value="Unassembled WGS sequence"/>
</dbReference>
<dbReference type="EMBL" id="BTRK01000002">
    <property type="protein sequence ID" value="GMR34816.1"/>
    <property type="molecule type" value="Genomic_DNA"/>
</dbReference>
<name>A0AAN4Z657_9BILA</name>
<evidence type="ECO:0000313" key="2">
    <source>
        <dbReference type="Proteomes" id="UP001328107"/>
    </source>
</evidence>
<evidence type="ECO:0000313" key="1">
    <source>
        <dbReference type="EMBL" id="GMR34816.1"/>
    </source>
</evidence>
<organism evidence="1 2">
    <name type="scientific">Pristionchus mayeri</name>
    <dbReference type="NCBI Taxonomy" id="1317129"/>
    <lineage>
        <taxon>Eukaryota</taxon>
        <taxon>Metazoa</taxon>
        <taxon>Ecdysozoa</taxon>
        <taxon>Nematoda</taxon>
        <taxon>Chromadorea</taxon>
        <taxon>Rhabditida</taxon>
        <taxon>Rhabditina</taxon>
        <taxon>Diplogasteromorpha</taxon>
        <taxon>Diplogasteroidea</taxon>
        <taxon>Neodiplogasteridae</taxon>
        <taxon>Pristionchus</taxon>
    </lineage>
</organism>
<comment type="caution">
    <text evidence="1">The sequence shown here is derived from an EMBL/GenBank/DDBJ whole genome shotgun (WGS) entry which is preliminary data.</text>
</comment>
<reference evidence="2" key="1">
    <citation type="submission" date="2022-10" db="EMBL/GenBank/DDBJ databases">
        <title>Genome assembly of Pristionchus species.</title>
        <authorList>
            <person name="Yoshida K."/>
            <person name="Sommer R.J."/>
        </authorList>
    </citation>
    <scope>NUCLEOTIDE SEQUENCE [LARGE SCALE GENOMIC DNA]</scope>
    <source>
        <strain evidence="2">RS5460</strain>
    </source>
</reference>
<dbReference type="AlphaFoldDB" id="A0AAN4Z657"/>
<keyword evidence="2" id="KW-1185">Reference proteome</keyword>
<protein>
    <recommendedName>
        <fullName evidence="3">THAP-type domain-containing protein</fullName>
    </recommendedName>
</protein>
<accession>A0AAN4Z657</accession>
<sequence length="226" mass="26026">TTDEIKEEPLEFKDEPFDEVYEVKQEEPVINVPPLGTGNEFKEEPLEFKDEPLDDFSDIKREEPIINVRRHICIVCHRICNRSDMRFFTTNQKKRTAWVNGVRSTPEGQMRLLGQLTNHSHLCASHFSHFDAVPFFDDSLDDGVNLDSESTPRRQSISEHQATSNGLPVSAAEICKERHVDYRGVEKEPLTILGNPNELNEEEMELKEEPFDGVINMEKEDIITDV</sequence>
<gene>
    <name evidence="1" type="ORF">PMAYCL1PPCAC_05011</name>
</gene>
<evidence type="ECO:0008006" key="3">
    <source>
        <dbReference type="Google" id="ProtNLM"/>
    </source>
</evidence>
<feature type="non-terminal residue" evidence="1">
    <location>
        <position position="226"/>
    </location>
</feature>